<evidence type="ECO:0008006" key="3">
    <source>
        <dbReference type="Google" id="ProtNLM"/>
    </source>
</evidence>
<dbReference type="Proteomes" id="UP000324800">
    <property type="component" value="Unassembled WGS sequence"/>
</dbReference>
<proteinExistence type="predicted"/>
<accession>A0A5J4VF73</accession>
<dbReference type="AlphaFoldDB" id="A0A5J4VF73"/>
<name>A0A5J4VF73_9EUKA</name>
<dbReference type="PANTHER" id="PTHR19862:SF14">
    <property type="entry name" value="WD REPEAT-CONTAINING PROTEIN 48"/>
    <property type="match status" value="1"/>
</dbReference>
<evidence type="ECO:0000313" key="1">
    <source>
        <dbReference type="EMBL" id="KAA6381034.1"/>
    </source>
</evidence>
<protein>
    <recommendedName>
        <fullName evidence="3">Right handed beta helix domain-containing protein</fullName>
    </recommendedName>
</protein>
<gene>
    <name evidence="1" type="ORF">EZS28_023438</name>
</gene>
<dbReference type="GO" id="GO:0043130">
    <property type="term" value="F:ubiquitin binding"/>
    <property type="evidence" value="ECO:0007669"/>
    <property type="project" value="TreeGrafter"/>
</dbReference>
<sequence>MQDGVANQNGGVINANLVSSLSKLDIISCSFIECKSTNRGGALFLYVGNEAESTLRNLSFDQCEAQNSGGAIFIDINYGGKLTISGSSFSKCESLFGGSLYIVLESGGQMTINGSCLFTDCKTTSVTGQGGAIFAIISNDNSELVLEDSITFEKCSSVNGGGMSLAIQGKVKFTIFGTCQLTNCSSEQEGGGISMNIQYSNYDIQLLGSVQFEECKSGLYGGGLYIYSLDNGLITINQISFQNCNSTSYGGGFYSSLRYGAQMAVNQISFSNCNSTFGGGLNLFTQHSGSITNITGELQFEKCNAGLDGGGLCIIIEDSGIIEIRKASFTDCTSSDRGGGLFANISTGQFMISGTASFKNCNCSRYGGGLFVRSEMGIVNISPINQILVYNCSSENTGGGFYCVVESQGQISLNNTKFSSCISHYSGGGLLGIVYTGGQLILDQQCEFYKCESENGGGIHISIDLAAQCSFIIKDAQIHECKALNSTDSQQYSRSGFGGGMILFGYGDYDPAIEQIDLHGMKIYNNSADNLGQSLFVVMPQVAEFCKYGILGEYVKGNYSDTYSDERELVGISMNLTTFESSTQEQIEQQSQLLEPLWRILGILKSAQVIVNVSNSNGKLIFRLEGQKMIPGYLNVKIFELRNKTKEEIDQVQKEIKYKHNKNNLKSLKGTTQKSQITPKHQTDNQQQIFISSNLKIKQELHNYENEIIYPPEDGSSSPIQIKGEIPNDQKATFGMNEYKWLSYKEKVYAVLISNDRNIFTGKNGTEIEEDENAAVQLEVIIEDDVEKEEEEKDDKTEGK</sequence>
<dbReference type="InterPro" id="IPR051246">
    <property type="entry name" value="WDR48"/>
</dbReference>
<dbReference type="GO" id="GO:0000724">
    <property type="term" value="P:double-strand break repair via homologous recombination"/>
    <property type="evidence" value="ECO:0007669"/>
    <property type="project" value="TreeGrafter"/>
</dbReference>
<evidence type="ECO:0000313" key="2">
    <source>
        <dbReference type="Proteomes" id="UP000324800"/>
    </source>
</evidence>
<reference evidence="1 2" key="1">
    <citation type="submission" date="2019-03" db="EMBL/GenBank/DDBJ databases">
        <title>Single cell metagenomics reveals metabolic interactions within the superorganism composed of flagellate Streblomastix strix and complex community of Bacteroidetes bacteria on its surface.</title>
        <authorList>
            <person name="Treitli S.C."/>
            <person name="Kolisko M."/>
            <person name="Husnik F."/>
            <person name="Keeling P."/>
            <person name="Hampl V."/>
        </authorList>
    </citation>
    <scope>NUCLEOTIDE SEQUENCE [LARGE SCALE GENOMIC DNA]</scope>
    <source>
        <strain evidence="1">ST1C</strain>
    </source>
</reference>
<dbReference type="PANTHER" id="PTHR19862">
    <property type="entry name" value="WD REPEAT-CONTAINING PROTEIN 48"/>
    <property type="match status" value="1"/>
</dbReference>
<comment type="caution">
    <text evidence="1">The sequence shown here is derived from an EMBL/GenBank/DDBJ whole genome shotgun (WGS) entry which is preliminary data.</text>
</comment>
<organism evidence="1 2">
    <name type="scientific">Streblomastix strix</name>
    <dbReference type="NCBI Taxonomy" id="222440"/>
    <lineage>
        <taxon>Eukaryota</taxon>
        <taxon>Metamonada</taxon>
        <taxon>Preaxostyla</taxon>
        <taxon>Oxymonadida</taxon>
        <taxon>Streblomastigidae</taxon>
        <taxon>Streblomastix</taxon>
    </lineage>
</organism>
<dbReference type="EMBL" id="SNRW01007565">
    <property type="protein sequence ID" value="KAA6381034.1"/>
    <property type="molecule type" value="Genomic_DNA"/>
</dbReference>